<evidence type="ECO:0000313" key="1">
    <source>
        <dbReference type="EMBL" id="JAE04942.1"/>
    </source>
</evidence>
<reference evidence="1" key="1">
    <citation type="submission" date="2014-09" db="EMBL/GenBank/DDBJ databases">
        <authorList>
            <person name="Magalhaes I.L.F."/>
            <person name="Oliveira U."/>
            <person name="Santos F.R."/>
            <person name="Vidigal T.H.D.A."/>
            <person name="Brescovit A.D."/>
            <person name="Santos A.J."/>
        </authorList>
    </citation>
    <scope>NUCLEOTIDE SEQUENCE</scope>
    <source>
        <tissue evidence="1">Shoot tissue taken approximately 20 cm above the soil surface</tissue>
    </source>
</reference>
<sequence length="35" mass="4052">MFGPISLLSQEEQSMNFLIRSLVMFSHLGNLDLWP</sequence>
<reference evidence="1" key="2">
    <citation type="journal article" date="2015" name="Data Brief">
        <title>Shoot transcriptome of the giant reed, Arundo donax.</title>
        <authorList>
            <person name="Barrero R.A."/>
            <person name="Guerrero F.D."/>
            <person name="Moolhuijzen P."/>
            <person name="Goolsby J.A."/>
            <person name="Tidwell J."/>
            <person name="Bellgard S.E."/>
            <person name="Bellgard M.I."/>
        </authorList>
    </citation>
    <scope>NUCLEOTIDE SEQUENCE</scope>
    <source>
        <tissue evidence="1">Shoot tissue taken approximately 20 cm above the soil surface</tissue>
    </source>
</reference>
<organism evidence="1">
    <name type="scientific">Arundo donax</name>
    <name type="common">Giant reed</name>
    <name type="synonym">Donax arundinaceus</name>
    <dbReference type="NCBI Taxonomy" id="35708"/>
    <lineage>
        <taxon>Eukaryota</taxon>
        <taxon>Viridiplantae</taxon>
        <taxon>Streptophyta</taxon>
        <taxon>Embryophyta</taxon>
        <taxon>Tracheophyta</taxon>
        <taxon>Spermatophyta</taxon>
        <taxon>Magnoliopsida</taxon>
        <taxon>Liliopsida</taxon>
        <taxon>Poales</taxon>
        <taxon>Poaceae</taxon>
        <taxon>PACMAD clade</taxon>
        <taxon>Arundinoideae</taxon>
        <taxon>Arundineae</taxon>
        <taxon>Arundo</taxon>
    </lineage>
</organism>
<protein>
    <submittedName>
        <fullName evidence="1">ACC1</fullName>
    </submittedName>
</protein>
<accession>A0A0A9EXX5</accession>
<proteinExistence type="predicted"/>
<dbReference type="EMBL" id="GBRH01192954">
    <property type="protein sequence ID" value="JAE04942.1"/>
    <property type="molecule type" value="Transcribed_RNA"/>
</dbReference>
<name>A0A0A9EXX5_ARUDO</name>
<dbReference type="AlphaFoldDB" id="A0A0A9EXX5"/>